<evidence type="ECO:0000313" key="1">
    <source>
        <dbReference type="EMBL" id="KAE9387722.1"/>
    </source>
</evidence>
<organism evidence="1 2">
    <name type="scientific">Gymnopus androsaceus JB14</name>
    <dbReference type="NCBI Taxonomy" id="1447944"/>
    <lineage>
        <taxon>Eukaryota</taxon>
        <taxon>Fungi</taxon>
        <taxon>Dikarya</taxon>
        <taxon>Basidiomycota</taxon>
        <taxon>Agaricomycotina</taxon>
        <taxon>Agaricomycetes</taxon>
        <taxon>Agaricomycetidae</taxon>
        <taxon>Agaricales</taxon>
        <taxon>Marasmiineae</taxon>
        <taxon>Omphalotaceae</taxon>
        <taxon>Gymnopus</taxon>
    </lineage>
</organism>
<evidence type="ECO:0000313" key="2">
    <source>
        <dbReference type="Proteomes" id="UP000799118"/>
    </source>
</evidence>
<dbReference type="AlphaFoldDB" id="A0A6A4GPK3"/>
<proteinExistence type="predicted"/>
<gene>
    <name evidence="1" type="ORF">BT96DRAFT_927462</name>
</gene>
<dbReference type="Proteomes" id="UP000799118">
    <property type="component" value="Unassembled WGS sequence"/>
</dbReference>
<dbReference type="EMBL" id="ML769784">
    <property type="protein sequence ID" value="KAE9387722.1"/>
    <property type="molecule type" value="Genomic_DNA"/>
</dbReference>
<protein>
    <submittedName>
        <fullName evidence="1">Uncharacterized protein</fullName>
    </submittedName>
</protein>
<name>A0A6A4GPK3_9AGAR</name>
<reference evidence="1" key="1">
    <citation type="journal article" date="2019" name="Environ. Microbiol.">
        <title>Fungal ecological strategies reflected in gene transcription - a case study of two litter decomposers.</title>
        <authorList>
            <person name="Barbi F."/>
            <person name="Kohler A."/>
            <person name="Barry K."/>
            <person name="Baskaran P."/>
            <person name="Daum C."/>
            <person name="Fauchery L."/>
            <person name="Ihrmark K."/>
            <person name="Kuo A."/>
            <person name="LaButti K."/>
            <person name="Lipzen A."/>
            <person name="Morin E."/>
            <person name="Grigoriev I.V."/>
            <person name="Henrissat B."/>
            <person name="Lindahl B."/>
            <person name="Martin F."/>
        </authorList>
    </citation>
    <scope>NUCLEOTIDE SEQUENCE</scope>
    <source>
        <strain evidence="1">JB14</strain>
    </source>
</reference>
<dbReference type="OrthoDB" id="3058674at2759"/>
<keyword evidence="2" id="KW-1185">Reference proteome</keyword>
<accession>A0A6A4GPK3</accession>
<sequence length="92" mass="9490">MTSSAAECIEIKLPQGSATVSVPITVTWSLASTDPTAFGLMEKNINLNIIASVAPVDAGSEFSGATALTFDNEGQFVIQGITQPSSVTNISK</sequence>